<evidence type="ECO:0000256" key="7">
    <source>
        <dbReference type="PIRSR" id="PIRSR600760-2"/>
    </source>
</evidence>
<feature type="binding site" evidence="7">
    <location>
        <position position="62"/>
    </location>
    <ligand>
        <name>Mg(2+)</name>
        <dbReference type="ChEBI" id="CHEBI:18420"/>
        <label>1</label>
        <note>catalytic</note>
    </ligand>
</feature>
<evidence type="ECO:0000313" key="10">
    <source>
        <dbReference type="Proteomes" id="UP001151287"/>
    </source>
</evidence>
<dbReference type="Gene3D" id="3.40.190.80">
    <property type="match status" value="1"/>
</dbReference>
<keyword evidence="4 7" id="KW-0479">Metal-binding</keyword>
<dbReference type="SUPFAM" id="SSF56655">
    <property type="entry name" value="Carbohydrate phosphatase"/>
    <property type="match status" value="1"/>
</dbReference>
<evidence type="ECO:0000313" key="9">
    <source>
        <dbReference type="EMBL" id="KAJ1684227.1"/>
    </source>
</evidence>
<dbReference type="Pfam" id="PF00459">
    <property type="entry name" value="Inositol_P"/>
    <property type="match status" value="1"/>
</dbReference>
<dbReference type="GO" id="GO:0006020">
    <property type="term" value="P:inositol metabolic process"/>
    <property type="evidence" value="ECO:0007669"/>
    <property type="project" value="TreeGrafter"/>
</dbReference>
<dbReference type="InterPro" id="IPR020583">
    <property type="entry name" value="Inositol_monoP_metal-BS"/>
</dbReference>
<comment type="caution">
    <text evidence="9">The sequence shown here is derived from an EMBL/GenBank/DDBJ whole genome shotgun (WGS) entry which is preliminary data.</text>
</comment>
<dbReference type="PRINTS" id="PR00377">
    <property type="entry name" value="IMPHPHTASES"/>
</dbReference>
<comment type="catalytic activity">
    <reaction evidence="1 8">
        <text>a myo-inositol phosphate + H2O = myo-inositol + phosphate</text>
        <dbReference type="Rhea" id="RHEA:24056"/>
        <dbReference type="ChEBI" id="CHEBI:15377"/>
        <dbReference type="ChEBI" id="CHEBI:17268"/>
        <dbReference type="ChEBI" id="CHEBI:43474"/>
        <dbReference type="ChEBI" id="CHEBI:84139"/>
        <dbReference type="EC" id="3.1.3.25"/>
    </reaction>
</comment>
<dbReference type="EMBL" id="JAMQYH010000041">
    <property type="protein sequence ID" value="KAJ1684227.1"/>
    <property type="molecule type" value="Genomic_DNA"/>
</dbReference>
<evidence type="ECO:0000256" key="1">
    <source>
        <dbReference type="ARBA" id="ARBA00001033"/>
    </source>
</evidence>
<reference evidence="9" key="1">
    <citation type="journal article" date="2022" name="Cell">
        <title>Repeat-based holocentromeres influence genome architecture and karyotype evolution.</title>
        <authorList>
            <person name="Hofstatter P.G."/>
            <person name="Thangavel G."/>
            <person name="Lux T."/>
            <person name="Neumann P."/>
            <person name="Vondrak T."/>
            <person name="Novak P."/>
            <person name="Zhang M."/>
            <person name="Costa L."/>
            <person name="Castellani M."/>
            <person name="Scott A."/>
            <person name="Toegelov H."/>
            <person name="Fuchs J."/>
            <person name="Mata-Sucre Y."/>
            <person name="Dias Y."/>
            <person name="Vanzela A.L.L."/>
            <person name="Huettel B."/>
            <person name="Almeida C.C.S."/>
            <person name="Simkova H."/>
            <person name="Souza G."/>
            <person name="Pedrosa-Harand A."/>
            <person name="Macas J."/>
            <person name="Mayer K.F.X."/>
            <person name="Houben A."/>
            <person name="Marques A."/>
        </authorList>
    </citation>
    <scope>NUCLEOTIDE SEQUENCE</scope>
    <source>
        <strain evidence="9">RhyBre1mFocal</strain>
    </source>
</reference>
<comment type="similarity">
    <text evidence="3 8">Belongs to the inositol monophosphatase superfamily.</text>
</comment>
<keyword evidence="10" id="KW-1185">Reference proteome</keyword>
<comment type="pathway">
    <text evidence="8">Polyol metabolism; myo-inositol biosynthesis; myo-inositol from D-glucose 6-phosphate: step 2/2.</text>
</comment>
<feature type="binding site" evidence="7">
    <location>
        <position position="65"/>
    </location>
    <ligand>
        <name>Mg(2+)</name>
        <dbReference type="ChEBI" id="CHEBI:18420"/>
        <label>1</label>
        <note>catalytic</note>
    </ligand>
</feature>
<keyword evidence="6 7" id="KW-0460">Magnesium</keyword>
<evidence type="ECO:0000256" key="6">
    <source>
        <dbReference type="ARBA" id="ARBA00022842"/>
    </source>
</evidence>
<protein>
    <recommendedName>
        <fullName evidence="8">Inositol-1-monophosphatase</fullName>
        <ecNumber evidence="8">3.1.3.25</ecNumber>
    </recommendedName>
</protein>
<dbReference type="PROSITE" id="PS00630">
    <property type="entry name" value="IMP_2"/>
    <property type="match status" value="1"/>
</dbReference>
<dbReference type="PROSITE" id="PS00629">
    <property type="entry name" value="IMP_1"/>
    <property type="match status" value="1"/>
</dbReference>
<feature type="binding site" evidence="7">
    <location>
        <position position="189"/>
    </location>
    <ligand>
        <name>Mg(2+)</name>
        <dbReference type="ChEBI" id="CHEBI:18420"/>
        <label>1</label>
        <note>catalytic</note>
    </ligand>
</feature>
<keyword evidence="5 8" id="KW-0378">Hydrolase</keyword>
<comment type="cofactor">
    <cofactor evidence="2 7 8">
        <name>Mg(2+)</name>
        <dbReference type="ChEBI" id="CHEBI:18420"/>
    </cofactor>
</comment>
<evidence type="ECO:0000256" key="3">
    <source>
        <dbReference type="ARBA" id="ARBA00009759"/>
    </source>
</evidence>
<dbReference type="PANTHER" id="PTHR20854:SF4">
    <property type="entry name" value="INOSITOL-1-MONOPHOSPHATASE-RELATED"/>
    <property type="match status" value="1"/>
</dbReference>
<evidence type="ECO:0000256" key="8">
    <source>
        <dbReference type="RuleBase" id="RU364068"/>
    </source>
</evidence>
<dbReference type="CDD" id="cd01639">
    <property type="entry name" value="IMPase"/>
    <property type="match status" value="1"/>
</dbReference>
<evidence type="ECO:0000256" key="4">
    <source>
        <dbReference type="ARBA" id="ARBA00022723"/>
    </source>
</evidence>
<organism evidence="9 10">
    <name type="scientific">Rhynchospora breviuscula</name>
    <dbReference type="NCBI Taxonomy" id="2022672"/>
    <lineage>
        <taxon>Eukaryota</taxon>
        <taxon>Viridiplantae</taxon>
        <taxon>Streptophyta</taxon>
        <taxon>Embryophyta</taxon>
        <taxon>Tracheophyta</taxon>
        <taxon>Spermatophyta</taxon>
        <taxon>Magnoliopsida</taxon>
        <taxon>Liliopsida</taxon>
        <taxon>Poales</taxon>
        <taxon>Cyperaceae</taxon>
        <taxon>Cyperoideae</taxon>
        <taxon>Rhynchosporeae</taxon>
        <taxon>Rhynchospora</taxon>
    </lineage>
</organism>
<sequence>MRAGGIEVADTKSSPTDVVTAADRAAERLLRERLLGARPEDGFLGEEGDRVEGTSGVTWVVDPIDGTVNYLYGKAQYAVSVAARVEGRSVAGAVVQPETGTVFTATLGGGAYRDGQRLAVRDVVPVAQALVHTGFGYEAEVRARQATAVAALLPRVRDIRRPGSCALDLCALAAGECDAYVEEGPHLWDHAAAGLVATEAGARVEVLDPGTGLDLVVATPTGAFGDFAAVLDPCGFTGAGTGNTSA</sequence>
<dbReference type="EC" id="3.1.3.25" evidence="8"/>
<dbReference type="GO" id="GO:0046854">
    <property type="term" value="P:phosphatidylinositol phosphate biosynthetic process"/>
    <property type="evidence" value="ECO:0007669"/>
    <property type="project" value="InterPro"/>
</dbReference>
<dbReference type="GO" id="GO:0046872">
    <property type="term" value="F:metal ion binding"/>
    <property type="evidence" value="ECO:0007669"/>
    <property type="project" value="UniProtKB-KW"/>
</dbReference>
<dbReference type="InterPro" id="IPR033942">
    <property type="entry name" value="IMPase"/>
</dbReference>
<dbReference type="Proteomes" id="UP001151287">
    <property type="component" value="Unassembled WGS sequence"/>
</dbReference>
<dbReference type="InterPro" id="IPR020550">
    <property type="entry name" value="Inositol_monophosphatase_CS"/>
</dbReference>
<dbReference type="GO" id="GO:0008934">
    <property type="term" value="F:inositol monophosphate 1-phosphatase activity"/>
    <property type="evidence" value="ECO:0007669"/>
    <property type="project" value="InterPro"/>
</dbReference>
<dbReference type="AlphaFoldDB" id="A0A9Q0C0T6"/>
<evidence type="ECO:0000256" key="2">
    <source>
        <dbReference type="ARBA" id="ARBA00001946"/>
    </source>
</evidence>
<accession>A0A9Q0C0T6</accession>
<dbReference type="Gene3D" id="3.30.540.10">
    <property type="entry name" value="Fructose-1,6-Bisphosphatase, subunit A, domain 1"/>
    <property type="match status" value="1"/>
</dbReference>
<proteinExistence type="inferred from homology"/>
<feature type="binding site" evidence="7">
    <location>
        <position position="64"/>
    </location>
    <ligand>
        <name>Mg(2+)</name>
        <dbReference type="ChEBI" id="CHEBI:18420"/>
        <label>1</label>
        <note>catalytic</note>
    </ligand>
</feature>
<evidence type="ECO:0000256" key="5">
    <source>
        <dbReference type="ARBA" id="ARBA00022801"/>
    </source>
</evidence>
<dbReference type="PANTHER" id="PTHR20854">
    <property type="entry name" value="INOSITOL MONOPHOSPHATASE"/>
    <property type="match status" value="1"/>
</dbReference>
<gene>
    <name evidence="9" type="ORF">LUZ63_020520</name>
</gene>
<dbReference type="InterPro" id="IPR000760">
    <property type="entry name" value="Inositol_monophosphatase-like"/>
</dbReference>
<dbReference type="GO" id="GO:0007165">
    <property type="term" value="P:signal transduction"/>
    <property type="evidence" value="ECO:0007669"/>
    <property type="project" value="TreeGrafter"/>
</dbReference>
<dbReference type="OrthoDB" id="10254945at2759"/>
<name>A0A9Q0C0T6_9POAL</name>
<feature type="binding site" evidence="7">
    <location>
        <position position="46"/>
    </location>
    <ligand>
        <name>Mg(2+)</name>
        <dbReference type="ChEBI" id="CHEBI:18420"/>
        <label>1</label>
        <note>catalytic</note>
    </ligand>
</feature>